<sequence>MIDHRPTTTLTHDLDAIPLLRTDTSMRGKGLSLKDASGLPQGILDKFSSGAQGCIRKLQAHRAVTNIDCGHLQTAAVLVALYETAEKGGLRVLLTTRATTLRSHPGQTALPGGKVDKTDVDADYAARREAYEEVGLPLGYHPDLHKVTELEPFLSKYKLVVFPVVYLISNPALLESLVPSPDEVGAIFDIPLEYCLTAVWPGDQSLLSKKGSDDWPYEDEYYARTDVSWMIDGEYEYRMNRLRTSKTPLKGLTSDVLISVAEIAFETPSTIPRFAPKQLPFKEAIQMAVEESKRGLVGGKPDSLTRELSKTPEPVSTVKGGSAQVPEGPVPAL</sequence>
<keyword evidence="4" id="KW-1185">Reference proteome</keyword>
<dbReference type="Gene3D" id="3.90.79.10">
    <property type="entry name" value="Nucleoside Triphosphate Pyrophosphohydrolase"/>
    <property type="match status" value="1"/>
</dbReference>
<accession>A0A8K0JQY7</accession>
<gene>
    <name evidence="3" type="ORF">FFLO_00948</name>
</gene>
<comment type="caution">
    <text evidence="3">The sequence shown here is derived from an EMBL/GenBank/DDBJ whole genome shotgun (WGS) entry which is preliminary data.</text>
</comment>
<dbReference type="InterPro" id="IPR045121">
    <property type="entry name" value="CoAse"/>
</dbReference>
<dbReference type="EMBL" id="JABELV010000011">
    <property type="protein sequence ID" value="KAG7571123.1"/>
    <property type="molecule type" value="Genomic_DNA"/>
</dbReference>
<feature type="region of interest" description="Disordered" evidence="1">
    <location>
        <begin position="295"/>
        <end position="333"/>
    </location>
</feature>
<evidence type="ECO:0000313" key="3">
    <source>
        <dbReference type="EMBL" id="KAG7571123.1"/>
    </source>
</evidence>
<dbReference type="PANTHER" id="PTHR12992">
    <property type="entry name" value="NUDIX HYDROLASE"/>
    <property type="match status" value="1"/>
</dbReference>
<dbReference type="GO" id="GO:0010945">
    <property type="term" value="F:coenzyme A diphosphatase activity"/>
    <property type="evidence" value="ECO:0007669"/>
    <property type="project" value="InterPro"/>
</dbReference>
<dbReference type="PANTHER" id="PTHR12992:SF45">
    <property type="entry name" value="NUDIX HYDROLASE DOMAIN-CONTAINING PROTEIN"/>
    <property type="match status" value="1"/>
</dbReference>
<dbReference type="CDD" id="cd03426">
    <property type="entry name" value="NUDIX_CoAse_Nudt7"/>
    <property type="match status" value="1"/>
</dbReference>
<organism evidence="3 4">
    <name type="scientific">Filobasidium floriforme</name>
    <dbReference type="NCBI Taxonomy" id="5210"/>
    <lineage>
        <taxon>Eukaryota</taxon>
        <taxon>Fungi</taxon>
        <taxon>Dikarya</taxon>
        <taxon>Basidiomycota</taxon>
        <taxon>Agaricomycotina</taxon>
        <taxon>Tremellomycetes</taxon>
        <taxon>Filobasidiales</taxon>
        <taxon>Filobasidiaceae</taxon>
        <taxon>Filobasidium</taxon>
    </lineage>
</organism>
<dbReference type="PROSITE" id="PS51462">
    <property type="entry name" value="NUDIX"/>
    <property type="match status" value="1"/>
</dbReference>
<dbReference type="SUPFAM" id="SSF55811">
    <property type="entry name" value="Nudix"/>
    <property type="match status" value="1"/>
</dbReference>
<name>A0A8K0JQY7_9TREE</name>
<dbReference type="InterPro" id="IPR015797">
    <property type="entry name" value="NUDIX_hydrolase-like_dom_sf"/>
</dbReference>
<dbReference type="Proteomes" id="UP000812966">
    <property type="component" value="Unassembled WGS sequence"/>
</dbReference>
<dbReference type="AlphaFoldDB" id="A0A8K0JQY7"/>
<feature type="domain" description="Nudix hydrolase" evidence="2">
    <location>
        <begin position="72"/>
        <end position="212"/>
    </location>
</feature>
<reference evidence="3" key="1">
    <citation type="submission" date="2020-04" db="EMBL/GenBank/DDBJ databases">
        <title>Analysis of mating type loci in Filobasidium floriforme.</title>
        <authorList>
            <person name="Nowrousian M."/>
        </authorList>
    </citation>
    <scope>NUCLEOTIDE SEQUENCE</scope>
    <source>
        <strain evidence="3">CBS 6242</strain>
    </source>
</reference>
<protein>
    <recommendedName>
        <fullName evidence="2">Nudix hydrolase domain-containing protein</fullName>
    </recommendedName>
</protein>
<evidence type="ECO:0000259" key="2">
    <source>
        <dbReference type="PROSITE" id="PS51462"/>
    </source>
</evidence>
<dbReference type="InterPro" id="IPR000086">
    <property type="entry name" value="NUDIX_hydrolase_dom"/>
</dbReference>
<proteinExistence type="predicted"/>
<dbReference type="GO" id="GO:0015938">
    <property type="term" value="P:coenzyme A catabolic process"/>
    <property type="evidence" value="ECO:0007669"/>
    <property type="project" value="TreeGrafter"/>
</dbReference>
<dbReference type="Pfam" id="PF00293">
    <property type="entry name" value="NUDIX"/>
    <property type="match status" value="1"/>
</dbReference>
<evidence type="ECO:0000256" key="1">
    <source>
        <dbReference type="SAM" id="MobiDB-lite"/>
    </source>
</evidence>
<evidence type="ECO:0000313" key="4">
    <source>
        <dbReference type="Proteomes" id="UP000812966"/>
    </source>
</evidence>